<dbReference type="RefSeq" id="XP_022109939.1">
    <property type="nucleotide sequence ID" value="XM_022254247.1"/>
</dbReference>
<dbReference type="CDD" id="cd21451">
    <property type="entry name" value="DLC-like_TCTEX1D"/>
    <property type="match status" value="1"/>
</dbReference>
<dbReference type="GO" id="GO:0005868">
    <property type="term" value="C:cytoplasmic dynein complex"/>
    <property type="evidence" value="ECO:0007669"/>
    <property type="project" value="TreeGrafter"/>
</dbReference>
<dbReference type="OMA" id="IHMTIAG"/>
<feature type="region of interest" description="Disordered" evidence="2">
    <location>
        <begin position="1"/>
        <end position="69"/>
    </location>
</feature>
<evidence type="ECO:0000313" key="3">
    <source>
        <dbReference type="Proteomes" id="UP000694845"/>
    </source>
</evidence>
<evidence type="ECO:0000256" key="1">
    <source>
        <dbReference type="ARBA" id="ARBA00005361"/>
    </source>
</evidence>
<dbReference type="OrthoDB" id="10260741at2759"/>
<dbReference type="GeneID" id="110989684"/>
<dbReference type="GO" id="GO:0007018">
    <property type="term" value="P:microtubule-based movement"/>
    <property type="evidence" value="ECO:0007669"/>
    <property type="project" value="TreeGrafter"/>
</dbReference>
<name>A0A8B7ZX00_ACAPL</name>
<dbReference type="GO" id="GO:0045505">
    <property type="term" value="F:dynein intermediate chain binding"/>
    <property type="evidence" value="ECO:0007669"/>
    <property type="project" value="TreeGrafter"/>
</dbReference>
<evidence type="ECO:0000256" key="2">
    <source>
        <dbReference type="SAM" id="MobiDB-lite"/>
    </source>
</evidence>
<dbReference type="InterPro" id="IPR038586">
    <property type="entry name" value="Tctex-1-like_sf"/>
</dbReference>
<feature type="compositionally biased region" description="Basic and acidic residues" evidence="2">
    <location>
        <begin position="13"/>
        <end position="30"/>
    </location>
</feature>
<keyword evidence="3" id="KW-1185">Reference proteome</keyword>
<dbReference type="GO" id="GO:0005737">
    <property type="term" value="C:cytoplasm"/>
    <property type="evidence" value="ECO:0007669"/>
    <property type="project" value="TreeGrafter"/>
</dbReference>
<accession>A0A8B7ZX00</accession>
<sequence length="282" mass="31276">MASSKPAKVIATRPREQKSPTRKTPTEMARKPSSSILKNSQSERKVSVAASARKVSVASSSSSGRKVSVTTKARNLPGTLTRKTSNCSDRFIGGHSGPAPSLLQRPPAASSSVVGFRQLLVTKRLARNLKLRTAQRMAERRGRSFITYSDRPGRRRPSPGQDVLVEPSYQVRPPQKFGEFQGAISDILEELIPETLSRMPYDALVCSRQAKSLAGDIQERVKDLRIARYKLITVVHIGEIQQQAIRVCSRGIWDVEVDSFVTYQYQNASLYCVATVFGIYHE</sequence>
<feature type="region of interest" description="Disordered" evidence="2">
    <location>
        <begin position="143"/>
        <end position="162"/>
    </location>
</feature>
<dbReference type="AlphaFoldDB" id="A0A8B7ZX00"/>
<dbReference type="PANTHER" id="PTHR21255:SF65">
    <property type="entry name" value="TCTEX1 DOMAIN-CONTAINING PROTEIN 2"/>
    <property type="match status" value="1"/>
</dbReference>
<gene>
    <name evidence="4" type="primary">LOC110989684</name>
</gene>
<dbReference type="PANTHER" id="PTHR21255">
    <property type="entry name" value="T-COMPLEX-ASSOCIATED-TESTIS-EXPRESSED 1/ DYNEIN LIGHT CHAIN"/>
    <property type="match status" value="1"/>
</dbReference>
<feature type="compositionally biased region" description="Low complexity" evidence="2">
    <location>
        <begin position="47"/>
        <end position="69"/>
    </location>
</feature>
<dbReference type="InterPro" id="IPR005334">
    <property type="entry name" value="Tctex-1-like"/>
</dbReference>
<evidence type="ECO:0000313" key="4">
    <source>
        <dbReference type="RefSeq" id="XP_022109939.1"/>
    </source>
</evidence>
<dbReference type="KEGG" id="aplc:110989684"/>
<proteinExistence type="inferred from homology"/>
<protein>
    <submittedName>
        <fullName evidence="4">Uncharacterized protein LOC110989684</fullName>
    </submittedName>
</protein>
<dbReference type="Proteomes" id="UP000694845">
    <property type="component" value="Unplaced"/>
</dbReference>
<reference evidence="4" key="1">
    <citation type="submission" date="2025-08" db="UniProtKB">
        <authorList>
            <consortium name="RefSeq"/>
        </authorList>
    </citation>
    <scope>IDENTIFICATION</scope>
</reference>
<comment type="similarity">
    <text evidence="1">Belongs to the dynein light chain Tctex-type family.</text>
</comment>
<dbReference type="Gene3D" id="3.30.1140.40">
    <property type="entry name" value="Tctex-1"/>
    <property type="match status" value="1"/>
</dbReference>
<organism evidence="3 4">
    <name type="scientific">Acanthaster planci</name>
    <name type="common">Crown-of-thorns starfish</name>
    <dbReference type="NCBI Taxonomy" id="133434"/>
    <lineage>
        <taxon>Eukaryota</taxon>
        <taxon>Metazoa</taxon>
        <taxon>Echinodermata</taxon>
        <taxon>Eleutherozoa</taxon>
        <taxon>Asterozoa</taxon>
        <taxon>Asteroidea</taxon>
        <taxon>Valvatacea</taxon>
        <taxon>Valvatida</taxon>
        <taxon>Acanthasteridae</taxon>
        <taxon>Acanthaster</taxon>
    </lineage>
</organism>
<dbReference type="Pfam" id="PF03645">
    <property type="entry name" value="Tctex-1"/>
    <property type="match status" value="1"/>
</dbReference>